<dbReference type="EMBL" id="PIPU01000001">
    <property type="protein sequence ID" value="RUO49676.1"/>
    <property type="molecule type" value="Genomic_DNA"/>
</dbReference>
<name>A0A432XLV4_9GAMM</name>
<reference evidence="3" key="1">
    <citation type="journal article" date="2018" name="Front. Microbiol.">
        <title>Genome-Based Analysis Reveals the Taxonomy and Diversity of the Family Idiomarinaceae.</title>
        <authorList>
            <person name="Liu Y."/>
            <person name="Lai Q."/>
            <person name="Shao Z."/>
        </authorList>
    </citation>
    <scope>NUCLEOTIDE SEQUENCE [LARGE SCALE GENOMIC DNA]</scope>
    <source>
        <strain evidence="3">908033</strain>
    </source>
</reference>
<dbReference type="PANTHER" id="PTHR12843">
    <property type="entry name" value="PROTEIN-LYSINE N-METHYLTRANSFERASE METTL10"/>
    <property type="match status" value="1"/>
</dbReference>
<dbReference type="InterPro" id="IPR041698">
    <property type="entry name" value="Methyltransf_25"/>
</dbReference>
<organism evidence="2 3">
    <name type="scientific">Pseudidiomarina donghaiensis</name>
    <dbReference type="NCBI Taxonomy" id="519452"/>
    <lineage>
        <taxon>Bacteria</taxon>
        <taxon>Pseudomonadati</taxon>
        <taxon>Pseudomonadota</taxon>
        <taxon>Gammaproteobacteria</taxon>
        <taxon>Alteromonadales</taxon>
        <taxon>Idiomarinaceae</taxon>
        <taxon>Pseudidiomarina</taxon>
    </lineage>
</organism>
<dbReference type="AlphaFoldDB" id="A0A432XLV4"/>
<dbReference type="OrthoDB" id="9788660at2"/>
<dbReference type="SUPFAM" id="SSF53335">
    <property type="entry name" value="S-adenosyl-L-methionine-dependent methyltransferases"/>
    <property type="match status" value="1"/>
</dbReference>
<dbReference type="CDD" id="cd02440">
    <property type="entry name" value="AdoMet_MTases"/>
    <property type="match status" value="1"/>
</dbReference>
<keyword evidence="2" id="KW-0808">Transferase</keyword>
<evidence type="ECO:0000259" key="1">
    <source>
        <dbReference type="Pfam" id="PF13649"/>
    </source>
</evidence>
<dbReference type="PANTHER" id="PTHR12843:SF5">
    <property type="entry name" value="EEF1A LYSINE METHYLTRANSFERASE 2"/>
    <property type="match status" value="1"/>
</dbReference>
<proteinExistence type="predicted"/>
<keyword evidence="2" id="KW-0489">Methyltransferase</keyword>
<protein>
    <submittedName>
        <fullName evidence="2">Class I SAM-dependent methyltransferase</fullName>
    </submittedName>
</protein>
<evidence type="ECO:0000313" key="2">
    <source>
        <dbReference type="EMBL" id="RUO49676.1"/>
    </source>
</evidence>
<dbReference type="Proteomes" id="UP000286985">
    <property type="component" value="Unassembled WGS sequence"/>
</dbReference>
<dbReference type="InterPro" id="IPR029063">
    <property type="entry name" value="SAM-dependent_MTases_sf"/>
</dbReference>
<evidence type="ECO:0000313" key="3">
    <source>
        <dbReference type="Proteomes" id="UP000286985"/>
    </source>
</evidence>
<dbReference type="Pfam" id="PF13649">
    <property type="entry name" value="Methyltransf_25"/>
    <property type="match status" value="1"/>
</dbReference>
<dbReference type="GO" id="GO:0032259">
    <property type="term" value="P:methylation"/>
    <property type="evidence" value="ECO:0007669"/>
    <property type="project" value="UniProtKB-KW"/>
</dbReference>
<gene>
    <name evidence="2" type="ORF">CWE24_04135</name>
</gene>
<keyword evidence="3" id="KW-1185">Reference proteome</keyword>
<accession>A0A432XLV4</accession>
<dbReference type="STRING" id="519452.SAMN04488139_0966"/>
<comment type="caution">
    <text evidence="2">The sequence shown here is derived from an EMBL/GenBank/DDBJ whole genome shotgun (WGS) entry which is preliminary data.</text>
</comment>
<sequence length="209" mass="23509">MNRLAMPKEHWENVYQTKSTDQVSWFQTRADSSIRLIEATGMGHSAAIIDVGSGAAKLIDDLWHEGFRELTVLDISAAALKTTKQRLGTEISAAIDWRVGDILGCDLPHQRYLIWHDRAVFHFFTETAQQQAYIQQVRTALQVGGYVVIATFAEDGPERCSGLPVQRYSVAKLAATFGADFELVHAERETHQTPQGSEQKFIYCVLRRV</sequence>
<dbReference type="GO" id="GO:0008168">
    <property type="term" value="F:methyltransferase activity"/>
    <property type="evidence" value="ECO:0007669"/>
    <property type="project" value="UniProtKB-KW"/>
</dbReference>
<dbReference type="Gene3D" id="3.40.50.150">
    <property type="entry name" value="Vaccinia Virus protein VP39"/>
    <property type="match status" value="1"/>
</dbReference>
<feature type="domain" description="Methyltransferase" evidence="1">
    <location>
        <begin position="48"/>
        <end position="145"/>
    </location>
</feature>